<protein>
    <recommendedName>
        <fullName evidence="4">cellulase</fullName>
        <ecNumber evidence="4">3.2.1.4</ecNumber>
    </recommendedName>
</protein>
<dbReference type="InterPro" id="IPR012341">
    <property type="entry name" value="6hp_glycosidase-like_sf"/>
</dbReference>
<evidence type="ECO:0000256" key="7">
    <source>
        <dbReference type="ARBA" id="ARBA00022692"/>
    </source>
</evidence>
<feature type="transmembrane region" description="Helical" evidence="14">
    <location>
        <begin position="680"/>
        <end position="702"/>
    </location>
</feature>
<evidence type="ECO:0000313" key="18">
    <source>
        <dbReference type="Proteomes" id="UP001055712"/>
    </source>
</evidence>
<evidence type="ECO:0000256" key="4">
    <source>
        <dbReference type="ARBA" id="ARBA00012601"/>
    </source>
</evidence>
<evidence type="ECO:0000259" key="16">
    <source>
        <dbReference type="Pfam" id="PF13632"/>
    </source>
</evidence>
<evidence type="ECO:0000256" key="10">
    <source>
        <dbReference type="ARBA" id="ARBA00023136"/>
    </source>
</evidence>
<feature type="transmembrane region" description="Helical" evidence="14">
    <location>
        <begin position="714"/>
        <end position="732"/>
    </location>
</feature>
<dbReference type="SUPFAM" id="SSF53448">
    <property type="entry name" value="Nucleotide-diphospho-sugar transferases"/>
    <property type="match status" value="1"/>
</dbReference>
<dbReference type="Proteomes" id="UP001055712">
    <property type="component" value="Unassembled WGS sequence"/>
</dbReference>
<dbReference type="Pfam" id="PF00759">
    <property type="entry name" value="Glyco_hydro_9"/>
    <property type="match status" value="1"/>
</dbReference>
<keyword evidence="6" id="KW-0808">Transferase</keyword>
<dbReference type="GO" id="GO:0016020">
    <property type="term" value="C:membrane"/>
    <property type="evidence" value="ECO:0007669"/>
    <property type="project" value="UniProtKB-SubCell"/>
</dbReference>
<comment type="catalytic activity">
    <reaction evidence="1">
        <text>Endohydrolysis of (1-&gt;4)-beta-D-glucosidic linkages in cellulose, lichenin and cereal beta-D-glucans.</text>
        <dbReference type="EC" id="3.2.1.4"/>
    </reaction>
</comment>
<feature type="transmembrane region" description="Helical" evidence="14">
    <location>
        <begin position="307"/>
        <end position="326"/>
    </location>
</feature>
<keyword evidence="9" id="KW-0136">Cellulose degradation</keyword>
<keyword evidence="8 14" id="KW-1133">Transmembrane helix</keyword>
<dbReference type="GO" id="GO:0030245">
    <property type="term" value="P:cellulose catabolic process"/>
    <property type="evidence" value="ECO:0007669"/>
    <property type="project" value="UniProtKB-KW"/>
</dbReference>
<evidence type="ECO:0000256" key="6">
    <source>
        <dbReference type="ARBA" id="ARBA00022679"/>
    </source>
</evidence>
<sequence>MLAALTSLRQKDAPAEAEAAPAAEKGSATLTSHPVASLAPPGADHKGKGPMAGSTSVATSPSSSTIGPPSSVSTRGEGTDRHLRRMTQDLVDILETMSGGAPPQQQQQQLRPPKGLPRRADLAVAERGDSVATMADLEAGRAGEGGGGGEDGAVVPVLHVRRLTATLVDILRHVSHSPAASQLHHRGNRAEQAGTTEITPQSESAGLLECGSESSFDDKLSLRSAATASSGGAATHALLRAAFVKDEYRGDDVKPFYADQVLVTAASRQAHDLEEAADKAAAAGPDAGETEALPIPHRLQKQRAINWWGLFVLLFFLAAFIFYVWARAAHTLGLGPMLWYGALVLAIEVLGGLAMLPYALCLTVRVTNNSVPPPDDKGLVHTLLAYHLRVVVPCYKEPLEVIEKTVLAALGAPIPTGCSRTVYLLDDGRDIEKKKFIHGLGLAEAVYISGRKRAKGEMNGKSCNINNAVRQIYPEGRAIPLTEVVCVFDADQVPNADFFLKTVPLLDGGQDVGMVLSPQTFYNLNAEGDIFNHANVHFWDYTQPGYDALGLISCTGTNFLLRAKAFQQAGWFPEWTLTEDFALGIELKKLSWQCRYVSEYLAVGEAPEEVRNCFQQRSRWSKGHFQVFFSGHNPIFARGLSPLMRWMYGSVILSYFSAFTSTPLLMLVPMITVWLGAFPIVINQWAAISITIYYAATLLVMYYTRATAHLKSMWFSSVANSILWFAFLKAMYRATLGRWIAGKITFKVTAKGLQRIADLPLRDVWVSACFFIASLVCLIFGLVHFFRGPLDTPLAISLIFMVYNLIPQFLLLQYTVYRKPLVFNAICKLAMLLSTAVLILGVVLVWLLYPRSYNYQQALSQTMFFFDTQREGYLPLSNPVSWRGNAFVADYNTSATLAAATPNASFGDLGFGFGSEFGSDPFGSMQGGGFLGRRLFQADPFAASAGGLDPFASAAGSDPFASTAGSGPSAAGSGGGSADPFAGGSSGSGSDPFAAGSTGGGTDPFAAGSAGDPFAPSSDGSGGASDSLAAAAEAALGVAWDLGGGWFSGMSGGNIKATSPIAFTTTLLVWALMSFNTGFGAAGQAAAALDSVRWGSDYLLKVHQAVPGTNDSLLVTRVGDIDTEMLLWYRPEEQALPRPAFAVNTDTGGSDLGGSVAASLAAASIVFRSQNESEYAARLLDKAQEVYAFARSVEGRFSEGDFNLTLLYNTSTFYDDLAWAAGWLYKATKQDSYLSDVYDYYVKYLADESQVAGFKYVYDWDNVFWPMNLLLAQETGRSTFKDQSELFLKNWICAGNVANYTQRGRSYNPWSASLGATANAAAMSLMYADLAEVESASLAREYRCWALSQVRYMLGDAGRSLLVGYGKNPPKRTQDRAAACPEPPEVCNRVTGLLSPDPDTHVLEGALVYGSGKSDAFEDQRGADSNRVGIENNAGLAAALAGVAQLDDGLWEVCLQDYGIFRTSAICGTYLTV</sequence>
<keyword evidence="5" id="KW-0328">Glycosyltransferase</keyword>
<dbReference type="Gene3D" id="3.90.550.10">
    <property type="entry name" value="Spore Coat Polysaccharide Biosynthesis Protein SpsA, Chain A"/>
    <property type="match status" value="1"/>
</dbReference>
<evidence type="ECO:0000256" key="5">
    <source>
        <dbReference type="ARBA" id="ARBA00022676"/>
    </source>
</evidence>
<dbReference type="Gene3D" id="1.50.10.10">
    <property type="match status" value="2"/>
</dbReference>
<dbReference type="InterPro" id="IPR050321">
    <property type="entry name" value="Glycosyltr_2/OpgH_subfam"/>
</dbReference>
<evidence type="ECO:0000256" key="1">
    <source>
        <dbReference type="ARBA" id="ARBA00000966"/>
    </source>
</evidence>
<keyword evidence="12" id="KW-0624">Polysaccharide degradation</keyword>
<feature type="transmembrane region" description="Helical" evidence="14">
    <location>
        <begin position="338"/>
        <end position="360"/>
    </location>
</feature>
<dbReference type="InterPro" id="IPR008928">
    <property type="entry name" value="6-hairpin_glycosidase_sf"/>
</dbReference>
<keyword evidence="10 14" id="KW-0472">Membrane</keyword>
<dbReference type="GO" id="GO:0008810">
    <property type="term" value="F:cellulase activity"/>
    <property type="evidence" value="ECO:0007669"/>
    <property type="project" value="UniProtKB-EC"/>
</dbReference>
<organism evidence="17 18">
    <name type="scientific">Chlorella vulgaris</name>
    <name type="common">Green alga</name>
    <dbReference type="NCBI Taxonomy" id="3077"/>
    <lineage>
        <taxon>Eukaryota</taxon>
        <taxon>Viridiplantae</taxon>
        <taxon>Chlorophyta</taxon>
        <taxon>core chlorophytes</taxon>
        <taxon>Trebouxiophyceae</taxon>
        <taxon>Chlorellales</taxon>
        <taxon>Chlorellaceae</taxon>
        <taxon>Chlorella clade</taxon>
        <taxon>Chlorella</taxon>
    </lineage>
</organism>
<evidence type="ECO:0000256" key="12">
    <source>
        <dbReference type="ARBA" id="ARBA00023326"/>
    </source>
</evidence>
<comment type="similarity">
    <text evidence="3">Belongs to the glycosyl hydrolase 9 (cellulase E) family.</text>
</comment>
<feature type="transmembrane region" description="Helical" evidence="14">
    <location>
        <begin position="646"/>
        <end position="668"/>
    </location>
</feature>
<name>A0A9D4TZ47_CHLVU</name>
<comment type="caution">
    <text evidence="17">The sequence shown here is derived from an EMBL/GenBank/DDBJ whole genome shotgun (WGS) entry which is preliminary data.</text>
</comment>
<dbReference type="GO" id="GO:0016757">
    <property type="term" value="F:glycosyltransferase activity"/>
    <property type="evidence" value="ECO:0007669"/>
    <property type="project" value="UniProtKB-KW"/>
</dbReference>
<dbReference type="InterPro" id="IPR023298">
    <property type="entry name" value="ATPase_P-typ_TM_dom_sf"/>
</dbReference>
<evidence type="ECO:0000256" key="13">
    <source>
        <dbReference type="SAM" id="MobiDB-lite"/>
    </source>
</evidence>
<feature type="compositionally biased region" description="Low complexity" evidence="13">
    <location>
        <begin position="962"/>
        <end position="971"/>
    </location>
</feature>
<evidence type="ECO:0000256" key="3">
    <source>
        <dbReference type="ARBA" id="ARBA00007072"/>
    </source>
</evidence>
<dbReference type="SUPFAM" id="SSF48208">
    <property type="entry name" value="Six-hairpin glycosidases"/>
    <property type="match status" value="1"/>
</dbReference>
<feature type="transmembrane region" description="Helical" evidence="14">
    <location>
        <begin position="764"/>
        <end position="786"/>
    </location>
</feature>
<dbReference type="Pfam" id="PF13632">
    <property type="entry name" value="Glyco_trans_2_3"/>
    <property type="match status" value="1"/>
</dbReference>
<evidence type="ECO:0000256" key="8">
    <source>
        <dbReference type="ARBA" id="ARBA00022989"/>
    </source>
</evidence>
<dbReference type="EMBL" id="SIDB01000001">
    <property type="protein sequence ID" value="KAI3438044.1"/>
    <property type="molecule type" value="Genomic_DNA"/>
</dbReference>
<dbReference type="EC" id="3.2.1.4" evidence="4"/>
<comment type="subcellular location">
    <subcellularLocation>
        <location evidence="2">Membrane</location>
        <topology evidence="2">Multi-pass membrane protein</topology>
    </subcellularLocation>
</comment>
<feature type="region of interest" description="Disordered" evidence="13">
    <location>
        <begin position="97"/>
        <end position="119"/>
    </location>
</feature>
<feature type="domain" description="Glycosyltransferase 2-like" evidence="16">
    <location>
        <begin position="485"/>
        <end position="690"/>
    </location>
</feature>
<feature type="region of interest" description="Disordered" evidence="13">
    <location>
        <begin position="1"/>
        <end position="82"/>
    </location>
</feature>
<evidence type="ECO:0000256" key="14">
    <source>
        <dbReference type="SAM" id="Phobius"/>
    </source>
</evidence>
<feature type="compositionally biased region" description="Low complexity" evidence="13">
    <location>
        <begin position="54"/>
        <end position="74"/>
    </location>
</feature>
<feature type="compositionally biased region" description="Low complexity" evidence="13">
    <location>
        <begin position="978"/>
        <end position="996"/>
    </location>
</feature>
<reference evidence="17" key="2">
    <citation type="submission" date="2020-11" db="EMBL/GenBank/DDBJ databases">
        <authorList>
            <person name="Cecchin M."/>
            <person name="Marcolungo L."/>
            <person name="Rossato M."/>
            <person name="Girolomoni L."/>
            <person name="Cosentino E."/>
            <person name="Cuine S."/>
            <person name="Li-Beisson Y."/>
            <person name="Delledonne M."/>
            <person name="Ballottari M."/>
        </authorList>
    </citation>
    <scope>NUCLEOTIDE SEQUENCE</scope>
    <source>
        <strain evidence="17">211/11P</strain>
        <tissue evidence="17">Whole cell</tissue>
    </source>
</reference>
<accession>A0A9D4TZ47</accession>
<feature type="transmembrane region" description="Helical" evidence="14">
    <location>
        <begin position="829"/>
        <end position="849"/>
    </location>
</feature>
<dbReference type="OrthoDB" id="2015928at2759"/>
<proteinExistence type="inferred from homology"/>
<evidence type="ECO:0000259" key="15">
    <source>
        <dbReference type="Pfam" id="PF00759"/>
    </source>
</evidence>
<feature type="region of interest" description="Disordered" evidence="13">
    <location>
        <begin position="962"/>
        <end position="1023"/>
    </location>
</feature>
<evidence type="ECO:0000256" key="2">
    <source>
        <dbReference type="ARBA" id="ARBA00004141"/>
    </source>
</evidence>
<feature type="domain" description="Glycoside hydrolase family 9" evidence="15">
    <location>
        <begin position="1037"/>
        <end position="1440"/>
    </location>
</feature>
<dbReference type="InterPro" id="IPR029044">
    <property type="entry name" value="Nucleotide-diphossugar_trans"/>
</dbReference>
<dbReference type="SUPFAM" id="SSF81665">
    <property type="entry name" value="Calcium ATPase, transmembrane domain M"/>
    <property type="match status" value="1"/>
</dbReference>
<evidence type="ECO:0000313" key="17">
    <source>
        <dbReference type="EMBL" id="KAI3438044.1"/>
    </source>
</evidence>
<keyword evidence="18" id="KW-1185">Reference proteome</keyword>
<dbReference type="PANTHER" id="PTHR43867:SF2">
    <property type="entry name" value="CELLULOSE SYNTHASE CATALYTIC SUBUNIT A [UDP-FORMING]"/>
    <property type="match status" value="1"/>
</dbReference>
<feature type="transmembrane region" description="Helical" evidence="14">
    <location>
        <begin position="792"/>
        <end position="817"/>
    </location>
</feature>
<keyword evidence="11" id="KW-0119">Carbohydrate metabolism</keyword>
<reference evidence="17" key="1">
    <citation type="journal article" date="2019" name="Plant J.">
        <title>Chlorella vulgaris genome assembly and annotation reveals the molecular basis for metabolic acclimation to high light conditions.</title>
        <authorList>
            <person name="Cecchin M."/>
            <person name="Marcolungo L."/>
            <person name="Rossato M."/>
            <person name="Girolomoni L."/>
            <person name="Cosentino E."/>
            <person name="Cuine S."/>
            <person name="Li-Beisson Y."/>
            <person name="Delledonne M."/>
            <person name="Ballottari M."/>
        </authorList>
    </citation>
    <scope>NUCLEOTIDE SEQUENCE</scope>
    <source>
        <strain evidence="17">211/11P</strain>
    </source>
</reference>
<evidence type="ECO:0000256" key="9">
    <source>
        <dbReference type="ARBA" id="ARBA00023001"/>
    </source>
</evidence>
<feature type="compositionally biased region" description="Low complexity" evidence="13">
    <location>
        <begin position="1011"/>
        <end position="1023"/>
    </location>
</feature>
<keyword evidence="7 14" id="KW-0812">Transmembrane</keyword>
<gene>
    <name evidence="17" type="ORF">D9Q98_000487</name>
</gene>
<dbReference type="InterPro" id="IPR001173">
    <property type="entry name" value="Glyco_trans_2-like"/>
</dbReference>
<dbReference type="InterPro" id="IPR001701">
    <property type="entry name" value="Glyco_hydro_9"/>
</dbReference>
<feature type="region of interest" description="Disordered" evidence="13">
    <location>
        <begin position="178"/>
        <end position="210"/>
    </location>
</feature>
<dbReference type="PANTHER" id="PTHR43867">
    <property type="entry name" value="CELLULOSE SYNTHASE CATALYTIC SUBUNIT A [UDP-FORMING]"/>
    <property type="match status" value="1"/>
</dbReference>
<feature type="compositionally biased region" description="Polar residues" evidence="13">
    <location>
        <begin position="193"/>
        <end position="204"/>
    </location>
</feature>
<evidence type="ECO:0000256" key="11">
    <source>
        <dbReference type="ARBA" id="ARBA00023277"/>
    </source>
</evidence>